<keyword evidence="4 6" id="KW-1133">Transmembrane helix</keyword>
<evidence type="ECO:0000313" key="9">
    <source>
        <dbReference type="EMBL" id="ARW64495.1"/>
    </source>
</evidence>
<sequence length="445" mass="52630">MNDIRVKNFFWKFFKKLANLNFALSILSLIILFCILGSILEQDQDKVYYMTNYPEYASFITLLGLDHLFRTWWFIISITILVGSLTSCSFTTQLPSLKNARRWKFIYRKKNQTSANYRINKNLQSNYSFINVVYSLIRLDFFVFCRNRSIYAYKGLYGRIAPIFVHFSIIAVLLGSVYGFFFSFVLQEIVPVGEIFHLKNLVYSGFYSSLPLDLFGYVDDFYIQYNNNGSIKQFFSKLSIYFKRKKVFDTKLIYVNSPFRAKQITFYQTNWELNGVRICLGNNYYFQKKLFKKVSNGESIWISNFYLSDQQELFLILMNLDNKFLICNNIGLILKEVYLGEKFYINSVPYIIQDTISSTGLQIKFDPGIPLVYFGFFVMISTTFISYLSYSQIWVYQELDFLEFFGCTNRATLFFEQDVALLQKIYSSYVYFSEQKIGKIIYILR</sequence>
<proteinExistence type="inferred from homology"/>
<keyword evidence="9" id="KW-0934">Plastid</keyword>
<feature type="transmembrane region" description="Helical" evidence="7">
    <location>
        <begin position="156"/>
        <end position="181"/>
    </location>
</feature>
<feature type="transmembrane region" description="Helical" evidence="7">
    <location>
        <begin position="20"/>
        <end position="40"/>
    </location>
</feature>
<evidence type="ECO:0000256" key="5">
    <source>
        <dbReference type="ARBA" id="ARBA00023136"/>
    </source>
</evidence>
<reference evidence="9" key="1">
    <citation type="journal article" date="2017" name="J. Phycol.">
        <title>Analysis of chloroplast genomes and a supermatrix inform reclassification of the Rhodomelaceae (Rhodophyta).</title>
        <authorList>
            <person name="Diaz-Tapia P."/>
            <person name="Maggs C.A."/>
            <person name="West J.A."/>
            <person name="Verbruggen H."/>
        </authorList>
    </citation>
    <scope>NUCLEOTIDE SEQUENCE</scope>
    <source>
        <strain evidence="9">PD831</strain>
    </source>
</reference>
<evidence type="ECO:0000256" key="6">
    <source>
        <dbReference type="HAMAP-Rule" id="MF_01392"/>
    </source>
</evidence>
<dbReference type="PANTHER" id="PTHR31566">
    <property type="entry name" value="CYTOCHROME C BIOGENESIS PROTEIN CCS1, CHLOROPLASTIC"/>
    <property type="match status" value="1"/>
</dbReference>
<dbReference type="GO" id="GO:0009535">
    <property type="term" value="C:chloroplast thylakoid membrane"/>
    <property type="evidence" value="ECO:0007669"/>
    <property type="project" value="UniProtKB-SubCell"/>
</dbReference>
<accession>A0A1Z1MF95</accession>
<name>A0A1Z1MF95_9FLOR</name>
<dbReference type="Pfam" id="PF05140">
    <property type="entry name" value="ResB"/>
    <property type="match status" value="2"/>
</dbReference>
<comment type="subcellular location">
    <subcellularLocation>
        <location evidence="1">Membrane</location>
        <topology evidence="1">Multi-pass membrane protein</topology>
    </subcellularLocation>
    <subcellularLocation>
        <location evidence="6">Plastid</location>
        <location evidence="6">Chloroplast thylakoid membrane</location>
        <topology evidence="6">Multi-pass membrane protein</topology>
    </subcellularLocation>
</comment>
<dbReference type="HAMAP" id="MF_01392">
    <property type="entry name" value="CytC_Ccs1"/>
    <property type="match status" value="1"/>
</dbReference>
<keyword evidence="9" id="KW-0150">Chloroplast</keyword>
<dbReference type="AlphaFoldDB" id="A0A1Z1MF95"/>
<comment type="subunit">
    <text evidence="6">May interact with CcsA.</text>
</comment>
<feature type="domain" description="ResB-like" evidence="8">
    <location>
        <begin position="355"/>
        <end position="418"/>
    </location>
</feature>
<geneLocation type="chloroplast" evidence="9"/>
<feature type="transmembrane region" description="Helical" evidence="7">
    <location>
        <begin position="72"/>
        <end position="94"/>
    </location>
</feature>
<evidence type="ECO:0000256" key="4">
    <source>
        <dbReference type="ARBA" id="ARBA00022989"/>
    </source>
</evidence>
<dbReference type="PANTHER" id="PTHR31566:SF0">
    <property type="entry name" value="CYTOCHROME C BIOGENESIS PROTEIN CCS1, CHLOROPLASTIC"/>
    <property type="match status" value="1"/>
</dbReference>
<dbReference type="RefSeq" id="YP_009395515.1">
    <property type="nucleotide sequence ID" value="NC_035278.1"/>
</dbReference>
<dbReference type="GeneID" id="33357589"/>
<keyword evidence="5 6" id="KW-0472">Membrane</keyword>
<dbReference type="InterPro" id="IPR007816">
    <property type="entry name" value="ResB-like_domain"/>
</dbReference>
<feature type="transmembrane region" description="Helical" evidence="7">
    <location>
        <begin position="371"/>
        <end position="390"/>
    </location>
</feature>
<evidence type="ECO:0000256" key="3">
    <source>
        <dbReference type="ARBA" id="ARBA00022748"/>
    </source>
</evidence>
<keyword evidence="2 6" id="KW-0812">Transmembrane</keyword>
<keyword evidence="3 6" id="KW-0201">Cytochrome c-type biogenesis</keyword>
<protein>
    <recommendedName>
        <fullName evidence="6">Cytochrome c biogenesis protein Ccs1</fullName>
    </recommendedName>
</protein>
<dbReference type="InterPro" id="IPR023494">
    <property type="entry name" value="Cyt_c_bgen_Ccs1/CcsB/ResB"/>
</dbReference>
<evidence type="ECO:0000256" key="7">
    <source>
        <dbReference type="SAM" id="Phobius"/>
    </source>
</evidence>
<evidence type="ECO:0000256" key="2">
    <source>
        <dbReference type="ARBA" id="ARBA00022692"/>
    </source>
</evidence>
<feature type="domain" description="ResB-like" evidence="8">
    <location>
        <begin position="21"/>
        <end position="275"/>
    </location>
</feature>
<organism evidence="9">
    <name type="scientific">Vertebrata isogona</name>
    <dbReference type="NCBI Taxonomy" id="2006944"/>
    <lineage>
        <taxon>Eukaryota</taxon>
        <taxon>Rhodophyta</taxon>
        <taxon>Florideophyceae</taxon>
        <taxon>Rhodymeniophycidae</taxon>
        <taxon>Ceramiales</taxon>
        <taxon>Rhodomelaceae</taxon>
        <taxon>Polysiphonioideae</taxon>
        <taxon>Vertebrata</taxon>
    </lineage>
</organism>
<dbReference type="GO" id="GO:0017004">
    <property type="term" value="P:cytochrome complex assembly"/>
    <property type="evidence" value="ECO:0007669"/>
    <property type="project" value="UniProtKB-UniRule"/>
</dbReference>
<gene>
    <name evidence="6 9" type="primary">ccs1</name>
</gene>
<evidence type="ECO:0000259" key="8">
    <source>
        <dbReference type="Pfam" id="PF05140"/>
    </source>
</evidence>
<comment type="similarity">
    <text evidence="6">Belongs to the Ccs1/CcsB family.</text>
</comment>
<keyword evidence="6" id="KW-0793">Thylakoid</keyword>
<dbReference type="EMBL" id="MF101433">
    <property type="protein sequence ID" value="ARW64495.1"/>
    <property type="molecule type" value="Genomic_DNA"/>
</dbReference>
<evidence type="ECO:0000256" key="1">
    <source>
        <dbReference type="ARBA" id="ARBA00004141"/>
    </source>
</evidence>
<comment type="function">
    <text evidence="6">Required during biogenesis of c-type cytochromes (cytochrome c6 and cytochrome f) at the step of heme attachment.</text>
</comment>